<proteinExistence type="predicted"/>
<dbReference type="PANTHER" id="PTHR45784:SF3">
    <property type="entry name" value="C-TYPE LECTIN DOMAIN FAMILY 4 MEMBER K-LIKE-RELATED"/>
    <property type="match status" value="1"/>
</dbReference>
<sequence>MILSNSCIYANWTQAQAICRENFTDLATIDSADDLSRLMASIDLKSSGYLWLGLNVRNQWFWSLNNSGDGGGGTPYTNFASTMYSGFWYIRNCGETYYYTFKFTDSTL</sequence>
<dbReference type="CDD" id="cd00037">
    <property type="entry name" value="CLECT"/>
    <property type="match status" value="1"/>
</dbReference>
<dbReference type="Gene3D" id="3.10.100.10">
    <property type="entry name" value="Mannose-Binding Protein A, subunit A"/>
    <property type="match status" value="1"/>
</dbReference>
<evidence type="ECO:0000313" key="3">
    <source>
        <dbReference type="Proteomes" id="UP000694580"/>
    </source>
</evidence>
<dbReference type="Ensembl" id="ENSDCDT00010054598.1">
    <property type="protein sequence ID" value="ENSDCDP00010044495.1"/>
    <property type="gene ID" value="ENSDCDG00010027536.1"/>
</dbReference>
<feature type="domain" description="C-type lectin" evidence="1">
    <location>
        <begin position="3"/>
        <end position="102"/>
    </location>
</feature>
<dbReference type="SUPFAM" id="SSF56436">
    <property type="entry name" value="C-type lectin-like"/>
    <property type="match status" value="1"/>
</dbReference>
<dbReference type="InterPro" id="IPR001304">
    <property type="entry name" value="C-type_lectin-like"/>
</dbReference>
<evidence type="ECO:0000313" key="2">
    <source>
        <dbReference type="Ensembl" id="ENSDCDP00010044495.1"/>
    </source>
</evidence>
<reference evidence="2 3" key="1">
    <citation type="submission" date="2020-06" db="EMBL/GenBank/DDBJ databases">
        <authorList>
            <consortium name="Wellcome Sanger Institute Data Sharing"/>
        </authorList>
    </citation>
    <scope>NUCLEOTIDE SEQUENCE [LARGE SCALE GENOMIC DNA]</scope>
</reference>
<accession>A0AAY4DG27</accession>
<organism evidence="2 3">
    <name type="scientific">Denticeps clupeoides</name>
    <name type="common">denticle herring</name>
    <dbReference type="NCBI Taxonomy" id="299321"/>
    <lineage>
        <taxon>Eukaryota</taxon>
        <taxon>Metazoa</taxon>
        <taxon>Chordata</taxon>
        <taxon>Craniata</taxon>
        <taxon>Vertebrata</taxon>
        <taxon>Euteleostomi</taxon>
        <taxon>Actinopterygii</taxon>
        <taxon>Neopterygii</taxon>
        <taxon>Teleostei</taxon>
        <taxon>Clupei</taxon>
        <taxon>Clupeiformes</taxon>
        <taxon>Denticipitoidei</taxon>
        <taxon>Denticipitidae</taxon>
        <taxon>Denticeps</taxon>
    </lineage>
</organism>
<dbReference type="Pfam" id="PF00059">
    <property type="entry name" value="Lectin_C"/>
    <property type="match status" value="1"/>
</dbReference>
<evidence type="ECO:0000259" key="1">
    <source>
        <dbReference type="PROSITE" id="PS50041"/>
    </source>
</evidence>
<dbReference type="Proteomes" id="UP000694580">
    <property type="component" value="Chromosome 1"/>
</dbReference>
<name>A0AAY4DG27_9TELE</name>
<protein>
    <recommendedName>
        <fullName evidence="1">C-type lectin domain-containing protein</fullName>
    </recommendedName>
</protein>
<dbReference type="PROSITE" id="PS50041">
    <property type="entry name" value="C_TYPE_LECTIN_2"/>
    <property type="match status" value="1"/>
</dbReference>
<dbReference type="PANTHER" id="PTHR45784">
    <property type="entry name" value="C-TYPE LECTIN DOMAIN FAMILY 20 MEMBER A-RELATED"/>
    <property type="match status" value="1"/>
</dbReference>
<dbReference type="AlphaFoldDB" id="A0AAY4DG27"/>
<reference evidence="2" key="2">
    <citation type="submission" date="2025-08" db="UniProtKB">
        <authorList>
            <consortium name="Ensembl"/>
        </authorList>
    </citation>
    <scope>IDENTIFICATION</scope>
</reference>
<dbReference type="InterPro" id="IPR016186">
    <property type="entry name" value="C-type_lectin-like/link_sf"/>
</dbReference>
<dbReference type="InterPro" id="IPR016187">
    <property type="entry name" value="CTDL_fold"/>
</dbReference>
<keyword evidence="3" id="KW-1185">Reference proteome</keyword>
<reference evidence="2" key="3">
    <citation type="submission" date="2025-09" db="UniProtKB">
        <authorList>
            <consortium name="Ensembl"/>
        </authorList>
    </citation>
    <scope>IDENTIFICATION</scope>
</reference>